<protein>
    <submittedName>
        <fullName evidence="9">Uncharacterized protein</fullName>
    </submittedName>
</protein>
<dbReference type="InterPro" id="IPR045035">
    <property type="entry name" value="YSL-like"/>
</dbReference>
<feature type="transmembrane region" description="Helical" evidence="8">
    <location>
        <begin position="107"/>
        <end position="130"/>
    </location>
</feature>
<dbReference type="STRING" id="4533.J3N9N6"/>
<name>J3N9N6_ORYBR</name>
<dbReference type="PANTHER" id="PTHR31645">
    <property type="entry name" value="OLIGOPEPTIDE TRANSPORTER YGL114W-RELATED"/>
    <property type="match status" value="1"/>
</dbReference>
<reference evidence="9" key="2">
    <citation type="submission" date="2013-04" db="UniProtKB">
        <authorList>
            <consortium name="EnsemblPlants"/>
        </authorList>
    </citation>
    <scope>IDENTIFICATION</scope>
</reference>
<organism evidence="9">
    <name type="scientific">Oryza brachyantha</name>
    <name type="common">malo sina</name>
    <dbReference type="NCBI Taxonomy" id="4533"/>
    <lineage>
        <taxon>Eukaryota</taxon>
        <taxon>Viridiplantae</taxon>
        <taxon>Streptophyta</taxon>
        <taxon>Embryophyta</taxon>
        <taxon>Tracheophyta</taxon>
        <taxon>Spermatophyta</taxon>
        <taxon>Magnoliopsida</taxon>
        <taxon>Liliopsida</taxon>
        <taxon>Poales</taxon>
        <taxon>Poaceae</taxon>
        <taxon>BOP clade</taxon>
        <taxon>Oryzoideae</taxon>
        <taxon>Oryzeae</taxon>
        <taxon>Oryzinae</taxon>
        <taxon>Oryza</taxon>
    </lineage>
</organism>
<feature type="transmembrane region" description="Helical" evidence="8">
    <location>
        <begin position="142"/>
        <end position="163"/>
    </location>
</feature>
<keyword evidence="5 8" id="KW-1133">Transmembrane helix</keyword>
<evidence type="ECO:0000256" key="2">
    <source>
        <dbReference type="ARBA" id="ARBA00010276"/>
    </source>
</evidence>
<proteinExistence type="inferred from homology"/>
<accession>J3N9N6</accession>
<dbReference type="HOGENOM" id="CLU_015477_1_1_1"/>
<dbReference type="Gramene" id="OB11G25220.1">
    <property type="protein sequence ID" value="OB11G25220.1"/>
    <property type="gene ID" value="OB11G25220"/>
</dbReference>
<dbReference type="PANTHER" id="PTHR31645:SF53">
    <property type="entry name" value="METAL-NICOTIANAMINE TRANSPORTER YSL7"/>
    <property type="match status" value="1"/>
</dbReference>
<comment type="subcellular location">
    <subcellularLocation>
        <location evidence="1">Membrane</location>
        <topology evidence="1">Multi-pass membrane protein</topology>
    </subcellularLocation>
</comment>
<keyword evidence="10" id="KW-1185">Reference proteome</keyword>
<dbReference type="EnsemblPlants" id="OB11G25220.1">
    <property type="protein sequence ID" value="OB11G25220.1"/>
    <property type="gene ID" value="OB11G25220"/>
</dbReference>
<evidence type="ECO:0000313" key="9">
    <source>
        <dbReference type="EnsemblPlants" id="OB11G25220.1"/>
    </source>
</evidence>
<evidence type="ECO:0000313" key="10">
    <source>
        <dbReference type="Proteomes" id="UP000006038"/>
    </source>
</evidence>
<evidence type="ECO:0000256" key="5">
    <source>
        <dbReference type="ARBA" id="ARBA00022989"/>
    </source>
</evidence>
<feature type="transmembrane region" description="Helical" evidence="8">
    <location>
        <begin position="73"/>
        <end position="95"/>
    </location>
</feature>
<comment type="similarity">
    <text evidence="2">Belongs to the YSL (TC 2.A.67.2) family.</text>
</comment>
<evidence type="ECO:0000256" key="8">
    <source>
        <dbReference type="SAM" id="Phobius"/>
    </source>
</evidence>
<reference evidence="9" key="1">
    <citation type="journal article" date="2013" name="Nat. Commun.">
        <title>Whole-genome sequencing of Oryza brachyantha reveals mechanisms underlying Oryza genome evolution.</title>
        <authorList>
            <person name="Chen J."/>
            <person name="Huang Q."/>
            <person name="Gao D."/>
            <person name="Wang J."/>
            <person name="Lang Y."/>
            <person name="Liu T."/>
            <person name="Li B."/>
            <person name="Bai Z."/>
            <person name="Luis Goicoechea J."/>
            <person name="Liang C."/>
            <person name="Chen C."/>
            <person name="Zhang W."/>
            <person name="Sun S."/>
            <person name="Liao Y."/>
            <person name="Zhang X."/>
            <person name="Yang L."/>
            <person name="Song C."/>
            <person name="Wang M."/>
            <person name="Shi J."/>
            <person name="Liu G."/>
            <person name="Liu J."/>
            <person name="Zhou H."/>
            <person name="Zhou W."/>
            <person name="Yu Q."/>
            <person name="An N."/>
            <person name="Chen Y."/>
            <person name="Cai Q."/>
            <person name="Wang B."/>
            <person name="Liu B."/>
            <person name="Min J."/>
            <person name="Huang Y."/>
            <person name="Wu H."/>
            <person name="Li Z."/>
            <person name="Zhang Y."/>
            <person name="Yin Y."/>
            <person name="Song W."/>
            <person name="Jiang J."/>
            <person name="Jackson S.A."/>
            <person name="Wing R.A."/>
            <person name="Wang J."/>
            <person name="Chen M."/>
        </authorList>
    </citation>
    <scope>NUCLEOTIDE SEQUENCE [LARGE SCALE GENOMIC DNA]</scope>
    <source>
        <strain evidence="9">cv. IRGC 101232</strain>
    </source>
</reference>
<dbReference type="GO" id="GO:0016020">
    <property type="term" value="C:membrane"/>
    <property type="evidence" value="ECO:0007669"/>
    <property type="project" value="UniProtKB-SubCell"/>
</dbReference>
<feature type="region of interest" description="Disordered" evidence="7">
    <location>
        <begin position="1"/>
        <end position="29"/>
    </location>
</feature>
<keyword evidence="4 8" id="KW-0812">Transmembrane</keyword>
<dbReference type="Pfam" id="PF03169">
    <property type="entry name" value="OPT"/>
    <property type="match status" value="1"/>
</dbReference>
<dbReference type="Proteomes" id="UP000006038">
    <property type="component" value="Chromosome 11"/>
</dbReference>
<sequence>MEATELQLRRPDAVAAPAPSYDDDDDGGFAAGDEAAVPLPGGWRDHLTARALAASLLLSVAFGLMAVRLTMAAAGVVPSVNLSASLLAFLSLRLAAGRNPLTPQETAVVQATVASATAVAVNAGFGSYLLAMMVDGTKNPRLGWMISFLFLVSFAGLFVLVPFRKVMIVDYKLTYPTGTATAYLINDLHTPKSDKSAK</sequence>
<dbReference type="eggNOG" id="ENOG502QQ2H">
    <property type="taxonomic scope" value="Eukaryota"/>
</dbReference>
<keyword evidence="6 8" id="KW-0472">Membrane</keyword>
<dbReference type="InterPro" id="IPR004813">
    <property type="entry name" value="OPT"/>
</dbReference>
<dbReference type="AlphaFoldDB" id="J3N9N6"/>
<feature type="transmembrane region" description="Helical" evidence="8">
    <location>
        <begin position="47"/>
        <end position="67"/>
    </location>
</feature>
<keyword evidence="3" id="KW-0813">Transport</keyword>
<dbReference type="GO" id="GO:0035673">
    <property type="term" value="F:oligopeptide transmembrane transporter activity"/>
    <property type="evidence" value="ECO:0007669"/>
    <property type="project" value="InterPro"/>
</dbReference>
<evidence type="ECO:0000256" key="3">
    <source>
        <dbReference type="ARBA" id="ARBA00022448"/>
    </source>
</evidence>
<evidence type="ECO:0000256" key="1">
    <source>
        <dbReference type="ARBA" id="ARBA00004141"/>
    </source>
</evidence>
<evidence type="ECO:0000256" key="7">
    <source>
        <dbReference type="SAM" id="MobiDB-lite"/>
    </source>
</evidence>
<evidence type="ECO:0000256" key="4">
    <source>
        <dbReference type="ARBA" id="ARBA00022692"/>
    </source>
</evidence>
<dbReference type="OMA" id="FTHQENT"/>
<evidence type="ECO:0000256" key="6">
    <source>
        <dbReference type="ARBA" id="ARBA00023136"/>
    </source>
</evidence>